<evidence type="ECO:0000259" key="1">
    <source>
        <dbReference type="Pfam" id="PF01636"/>
    </source>
</evidence>
<feature type="domain" description="Aminoglycoside phosphotransferase" evidence="1">
    <location>
        <begin position="27"/>
        <end position="165"/>
    </location>
</feature>
<dbReference type="Proteomes" id="UP001596091">
    <property type="component" value="Unassembled WGS sequence"/>
</dbReference>
<keyword evidence="3" id="KW-1185">Reference proteome</keyword>
<sequence length="260" mass="28755">MTAELTRRFPQYLPKTLATIPEWNGWLMQGVQGVPLNESNDVRQCEQALAALATMQKELAVDTCSWSILGAKDWTCQRIASLLELFFEDAQQAMLAQEVTIPKPLTCVELESLQDDVRSALQELTSAGIPETLVHGDIGHGNVIAAPGGPVFLDWAETYIGHPFMSAEHLLADLARSSPLVADSHSALRRFYADYWRMHTATALLEKTISVAPSIAAFLYGLVAWAANRNRPDPTLAWPLLRSMLRRTKWELAKASEVAA</sequence>
<evidence type="ECO:0000313" key="3">
    <source>
        <dbReference type="Proteomes" id="UP001596091"/>
    </source>
</evidence>
<dbReference type="Pfam" id="PF01636">
    <property type="entry name" value="APH"/>
    <property type="match status" value="1"/>
</dbReference>
<protein>
    <submittedName>
        <fullName evidence="2">Aminoglycoside phosphotransferase family protein</fullName>
    </submittedName>
</protein>
<dbReference type="Gene3D" id="3.90.1200.10">
    <property type="match status" value="1"/>
</dbReference>
<dbReference type="SUPFAM" id="SSF56112">
    <property type="entry name" value="Protein kinase-like (PK-like)"/>
    <property type="match status" value="1"/>
</dbReference>
<comment type="caution">
    <text evidence="2">The sequence shown here is derived from an EMBL/GenBank/DDBJ whole genome shotgun (WGS) entry which is preliminary data.</text>
</comment>
<evidence type="ECO:0000313" key="2">
    <source>
        <dbReference type="EMBL" id="MFC5862188.1"/>
    </source>
</evidence>
<gene>
    <name evidence="2" type="ORF">ACFPT7_07780</name>
</gene>
<organism evidence="2 3">
    <name type="scientific">Acidicapsa dinghuensis</name>
    <dbReference type="NCBI Taxonomy" id="2218256"/>
    <lineage>
        <taxon>Bacteria</taxon>
        <taxon>Pseudomonadati</taxon>
        <taxon>Acidobacteriota</taxon>
        <taxon>Terriglobia</taxon>
        <taxon>Terriglobales</taxon>
        <taxon>Acidobacteriaceae</taxon>
        <taxon>Acidicapsa</taxon>
    </lineage>
</organism>
<accession>A0ABW1EDL0</accession>
<name>A0ABW1EDL0_9BACT</name>
<dbReference type="InterPro" id="IPR002575">
    <property type="entry name" value="Aminoglycoside_PTrfase"/>
</dbReference>
<dbReference type="EMBL" id="JBHSPH010000002">
    <property type="protein sequence ID" value="MFC5862188.1"/>
    <property type="molecule type" value="Genomic_DNA"/>
</dbReference>
<proteinExistence type="predicted"/>
<dbReference type="RefSeq" id="WP_263338465.1">
    <property type="nucleotide sequence ID" value="NZ_JAGSYH010000004.1"/>
</dbReference>
<reference evidence="3" key="1">
    <citation type="journal article" date="2019" name="Int. J. Syst. Evol. Microbiol.">
        <title>The Global Catalogue of Microorganisms (GCM) 10K type strain sequencing project: providing services to taxonomists for standard genome sequencing and annotation.</title>
        <authorList>
            <consortium name="The Broad Institute Genomics Platform"/>
            <consortium name="The Broad Institute Genome Sequencing Center for Infectious Disease"/>
            <person name="Wu L."/>
            <person name="Ma J."/>
        </authorList>
    </citation>
    <scope>NUCLEOTIDE SEQUENCE [LARGE SCALE GENOMIC DNA]</scope>
    <source>
        <strain evidence="3">JCM 4087</strain>
    </source>
</reference>
<dbReference type="InterPro" id="IPR011009">
    <property type="entry name" value="Kinase-like_dom_sf"/>
</dbReference>